<dbReference type="GO" id="GO:0016614">
    <property type="term" value="F:oxidoreductase activity, acting on CH-OH group of donors"/>
    <property type="evidence" value="ECO:0007669"/>
    <property type="project" value="InterPro"/>
</dbReference>
<gene>
    <name evidence="8" type="ORF">MVEN_00599200</name>
</gene>
<keyword evidence="4 6" id="KW-0274">FAD</keyword>
<evidence type="ECO:0000313" key="8">
    <source>
        <dbReference type="EMBL" id="KAF7362514.1"/>
    </source>
</evidence>
<accession>A0A8H7D506</accession>
<dbReference type="Gene3D" id="3.50.50.60">
    <property type="entry name" value="FAD/NAD(P)-binding domain"/>
    <property type="match status" value="1"/>
</dbReference>
<comment type="cofactor">
    <cofactor evidence="1 6">
        <name>FAD</name>
        <dbReference type="ChEBI" id="CHEBI:57692"/>
    </cofactor>
</comment>
<dbReference type="OrthoDB" id="269227at2759"/>
<dbReference type="GO" id="GO:0050660">
    <property type="term" value="F:flavin adenine dinucleotide binding"/>
    <property type="evidence" value="ECO:0007669"/>
    <property type="project" value="InterPro"/>
</dbReference>
<dbReference type="Pfam" id="PF05199">
    <property type="entry name" value="GMC_oxred_C"/>
    <property type="match status" value="1"/>
</dbReference>
<reference evidence="8" key="1">
    <citation type="submission" date="2020-05" db="EMBL/GenBank/DDBJ databases">
        <title>Mycena genomes resolve the evolution of fungal bioluminescence.</title>
        <authorList>
            <person name="Tsai I.J."/>
        </authorList>
    </citation>
    <scope>NUCLEOTIDE SEQUENCE</scope>
    <source>
        <strain evidence="8">CCC161011</strain>
    </source>
</reference>
<dbReference type="InterPro" id="IPR000172">
    <property type="entry name" value="GMC_OxRdtase_N"/>
</dbReference>
<dbReference type="PANTHER" id="PTHR11552:SF147">
    <property type="entry name" value="CHOLINE DEHYDROGENASE, MITOCHONDRIAL"/>
    <property type="match status" value="1"/>
</dbReference>
<feature type="active site" description="Proton acceptor" evidence="5">
    <location>
        <position position="619"/>
    </location>
</feature>
<organism evidence="8 9">
    <name type="scientific">Mycena venus</name>
    <dbReference type="NCBI Taxonomy" id="2733690"/>
    <lineage>
        <taxon>Eukaryota</taxon>
        <taxon>Fungi</taxon>
        <taxon>Dikarya</taxon>
        <taxon>Basidiomycota</taxon>
        <taxon>Agaricomycotina</taxon>
        <taxon>Agaricomycetes</taxon>
        <taxon>Agaricomycetidae</taxon>
        <taxon>Agaricales</taxon>
        <taxon>Marasmiineae</taxon>
        <taxon>Mycenaceae</taxon>
        <taxon>Mycena</taxon>
    </lineage>
</organism>
<evidence type="ECO:0000256" key="2">
    <source>
        <dbReference type="ARBA" id="ARBA00010790"/>
    </source>
</evidence>
<comment type="similarity">
    <text evidence="2">Belongs to the GMC oxidoreductase family.</text>
</comment>
<protein>
    <submittedName>
        <fullName evidence="8">GMC oxidoreductase 9</fullName>
    </submittedName>
</protein>
<dbReference type="InterPro" id="IPR012132">
    <property type="entry name" value="GMC_OxRdtase"/>
</dbReference>
<dbReference type="SUPFAM" id="SSF54373">
    <property type="entry name" value="FAD-linked reductases, C-terminal domain"/>
    <property type="match status" value="1"/>
</dbReference>
<dbReference type="Gene3D" id="3.30.560.10">
    <property type="entry name" value="Glucose Oxidase, domain 3"/>
    <property type="match status" value="1"/>
</dbReference>
<evidence type="ECO:0000259" key="7">
    <source>
        <dbReference type="PROSITE" id="PS00624"/>
    </source>
</evidence>
<proteinExistence type="inferred from homology"/>
<feature type="domain" description="Glucose-methanol-choline oxidoreductase N-terminal" evidence="7">
    <location>
        <begin position="333"/>
        <end position="347"/>
    </location>
</feature>
<keyword evidence="9" id="KW-1185">Reference proteome</keyword>
<dbReference type="PIRSF" id="PIRSF000137">
    <property type="entry name" value="Alcohol_oxidase"/>
    <property type="match status" value="1"/>
</dbReference>
<dbReference type="InterPro" id="IPR036188">
    <property type="entry name" value="FAD/NAD-bd_sf"/>
</dbReference>
<feature type="binding site" evidence="6">
    <location>
        <position position="290"/>
    </location>
    <ligand>
        <name>FAD</name>
        <dbReference type="ChEBI" id="CHEBI:57692"/>
    </ligand>
</feature>
<dbReference type="Pfam" id="PF00732">
    <property type="entry name" value="GMC_oxred_N"/>
    <property type="match status" value="1"/>
</dbReference>
<keyword evidence="3" id="KW-0285">Flavoprotein</keyword>
<dbReference type="Proteomes" id="UP000620124">
    <property type="component" value="Unassembled WGS sequence"/>
</dbReference>
<evidence type="ECO:0000256" key="6">
    <source>
        <dbReference type="PIRSR" id="PIRSR000137-2"/>
    </source>
</evidence>
<dbReference type="PROSITE" id="PS00624">
    <property type="entry name" value="GMC_OXRED_2"/>
    <property type="match status" value="1"/>
</dbReference>
<evidence type="ECO:0000256" key="1">
    <source>
        <dbReference type="ARBA" id="ARBA00001974"/>
    </source>
</evidence>
<dbReference type="PANTHER" id="PTHR11552">
    <property type="entry name" value="GLUCOSE-METHANOL-CHOLINE GMC OXIDOREDUCTASE"/>
    <property type="match status" value="1"/>
</dbReference>
<dbReference type="SUPFAM" id="SSF51905">
    <property type="entry name" value="FAD/NAD(P)-binding domain"/>
    <property type="match status" value="1"/>
</dbReference>
<feature type="active site" description="Proton donor" evidence="5">
    <location>
        <position position="576"/>
    </location>
</feature>
<evidence type="ECO:0000313" key="9">
    <source>
        <dbReference type="Proteomes" id="UP000620124"/>
    </source>
</evidence>
<evidence type="ECO:0000256" key="4">
    <source>
        <dbReference type="ARBA" id="ARBA00022827"/>
    </source>
</evidence>
<evidence type="ECO:0000256" key="5">
    <source>
        <dbReference type="PIRSR" id="PIRSR000137-1"/>
    </source>
</evidence>
<name>A0A8H7D506_9AGAR</name>
<comment type="caution">
    <text evidence="8">The sequence shown here is derived from an EMBL/GenBank/DDBJ whole genome shotgun (WGS) entry which is preliminary data.</text>
</comment>
<dbReference type="EMBL" id="JACAZI010000004">
    <property type="protein sequence ID" value="KAF7362514.1"/>
    <property type="molecule type" value="Genomic_DNA"/>
</dbReference>
<evidence type="ECO:0000256" key="3">
    <source>
        <dbReference type="ARBA" id="ARBA00022630"/>
    </source>
</evidence>
<dbReference type="AlphaFoldDB" id="A0A8H7D506"/>
<dbReference type="InterPro" id="IPR007867">
    <property type="entry name" value="GMC_OxRtase_C"/>
</dbReference>
<sequence>MHSSLSSFSAAVAIASRQLSAHPYLLFLGAAILLYYRRIRLSQAAPLFTKDLRKGIETDQYDVVIIGGGTAGCVLASRLSEDPSLSVCLLEAGESSLSLPHSRIPSGYAKLFGSERVFNLNTTPQPYAANNSRYWPRGKMLGGCSTINAQIFHCGSPSDYDEWARTGLEGASDWSYVNFRKYFLRFEKFSPSTSHRDVDDSARGMTGPVDTGFFGHFSSITTKFITACQNAGMALKSDLNTPDGTLGVAKVSDLVTYIDAKGRRVTTESAYLTRQVLSRSNLTVVAHASVTRLVFEKASSREGLRVSAVEVSPDEGVSFTVIRARKEVVLSAGAIHTPQILMLSGLGPAEQLRKHDITVVQDLPGVGTHLMDHPVVDVVLEETSGDSLSFFQPRTGFQTAQLIFALGRYSITGRGPLSTNFAEAAAFFRSSDPSLFPPDVYPAVIEDTTSGADAPDLEFFVSPLGYLKHAQTRLPNRKSLGLHIVLLRPQSLGTITLNSSNPFDPPVIDPKYLSSPNDMQILLRGMHMLNRIAKTAPLANIINHGNRDALFGHRLANASDTVLSEYIRTTLESLYHPTSTARMGLRADGGVVDAYLRVHGVENLRIVDASIFPTIPSGHTAAPTIAVAEKAAELIKASLQI</sequence>